<keyword evidence="3" id="KW-1185">Reference proteome</keyword>
<dbReference type="Gene3D" id="2.60.40.3650">
    <property type="match status" value="1"/>
</dbReference>
<dbReference type="PIRSF" id="PIRSF016493">
    <property type="entry name" value="Glycyl_aminpptds"/>
    <property type="match status" value="1"/>
</dbReference>
<dbReference type="Pfam" id="PF17899">
    <property type="entry name" value="Peptidase_M61_N"/>
    <property type="match status" value="1"/>
</dbReference>
<dbReference type="InterPro" id="IPR041489">
    <property type="entry name" value="PDZ_6"/>
</dbReference>
<dbReference type="PROSITE" id="PS50106">
    <property type="entry name" value="PDZ"/>
    <property type="match status" value="1"/>
</dbReference>
<dbReference type="InterPro" id="IPR001478">
    <property type="entry name" value="PDZ"/>
</dbReference>
<comment type="caution">
    <text evidence="2">The sequence shown here is derived from an EMBL/GenBank/DDBJ whole genome shotgun (WGS) entry which is preliminary data.</text>
</comment>
<evidence type="ECO:0000313" key="2">
    <source>
        <dbReference type="EMBL" id="TKB56867.1"/>
    </source>
</evidence>
<reference evidence="2 3" key="1">
    <citation type="submission" date="2019-04" db="EMBL/GenBank/DDBJ databases">
        <authorList>
            <person name="Hwang J.C."/>
        </authorList>
    </citation>
    <scope>NUCLEOTIDE SEQUENCE [LARGE SCALE GENOMIC DNA]</scope>
    <source>
        <strain evidence="2 3">IMCC35002</strain>
    </source>
</reference>
<organism evidence="2 3">
    <name type="scientific">Ferrimonas aestuarii</name>
    <dbReference type="NCBI Taxonomy" id="2569539"/>
    <lineage>
        <taxon>Bacteria</taxon>
        <taxon>Pseudomonadati</taxon>
        <taxon>Pseudomonadota</taxon>
        <taxon>Gammaproteobacteria</taxon>
        <taxon>Alteromonadales</taxon>
        <taxon>Ferrimonadaceae</taxon>
        <taxon>Ferrimonas</taxon>
    </lineage>
</organism>
<gene>
    <name evidence="2" type="ORF">FCL42_05900</name>
</gene>
<dbReference type="Pfam" id="PF05299">
    <property type="entry name" value="Peptidase_M61"/>
    <property type="match status" value="1"/>
</dbReference>
<dbReference type="SUPFAM" id="SSF55486">
    <property type="entry name" value="Metalloproteases ('zincins'), catalytic domain"/>
    <property type="match status" value="1"/>
</dbReference>
<dbReference type="EMBL" id="SWCJ01000003">
    <property type="protein sequence ID" value="TKB56867.1"/>
    <property type="molecule type" value="Genomic_DNA"/>
</dbReference>
<dbReference type="Gene3D" id="2.30.42.10">
    <property type="match status" value="1"/>
</dbReference>
<dbReference type="InterPro" id="IPR036034">
    <property type="entry name" value="PDZ_sf"/>
</dbReference>
<evidence type="ECO:0000313" key="3">
    <source>
        <dbReference type="Proteomes" id="UP000305675"/>
    </source>
</evidence>
<dbReference type="InterPro" id="IPR040756">
    <property type="entry name" value="Peptidase_M61_N"/>
</dbReference>
<proteinExistence type="predicted"/>
<accession>A0A4U1BTB0</accession>
<dbReference type="Gene3D" id="1.10.390.10">
    <property type="entry name" value="Neutral Protease Domain 2"/>
    <property type="match status" value="1"/>
</dbReference>
<dbReference type="SUPFAM" id="SSF50156">
    <property type="entry name" value="PDZ domain-like"/>
    <property type="match status" value="1"/>
</dbReference>
<dbReference type="InterPro" id="IPR024191">
    <property type="entry name" value="Peptidase_M61"/>
</dbReference>
<feature type="domain" description="PDZ" evidence="1">
    <location>
        <begin position="461"/>
        <end position="516"/>
    </location>
</feature>
<dbReference type="OrthoDB" id="9778516at2"/>
<dbReference type="InterPro" id="IPR027268">
    <property type="entry name" value="Peptidase_M4/M1_CTD_sf"/>
</dbReference>
<sequence>MKLTAVAASCWSALVWGQVEYHINIDQPQHHLAQVEAKFPQVSTDTFEFHLPNWRTGRYLLLPLADGVRSMSVVDSNGEPLEWKKTARGSWLVQVDKPTQVTVRYQLHADQLGDRSRHIDDSHAFLDASGVFVYNPEFRDQPLEVSLTVPESWRSVAGMDSPKAHHFTAPNYDVLIDSPIETGEHQSFEFTVDGKDYELLFWGQGNYDVEQTLEDLKKLVAQGPGIWGGYPYDRYVFMIHATSGARGATEHLNSTVIQRTRDSFAERKDYISFMSTASHEYIHTWNVKAYRPQAMAPYDYQQENYSRLLWLAEGSTSYLQNQLLLTAGVITIDEFLADVAKRIERSEATPGREIQSVADASFDNWIATGGDYARNHSVNIYNEGYLASWSLEMAIIERTQAEKNYKDLHRYLYEQHRLPKGYSEQDVKVGLKRITGVAFDDWWQQAIDSPNSLDFDAILAQVGLQRKASSKPARVDYGFELKADQGTGLLTHVRRDGPAWQAGLTKGDRVIAIDGQWLKPGKWSSKLKQLSADKPVTFSYFRRDTLMTAMVHPSTKSAEKLKLEPVAQPTDAQKAAFTAWAGIDWPW</sequence>
<dbReference type="Proteomes" id="UP000305675">
    <property type="component" value="Unassembled WGS sequence"/>
</dbReference>
<dbReference type="AlphaFoldDB" id="A0A4U1BTB0"/>
<protein>
    <submittedName>
        <fullName evidence="2">M61 family metallopeptidase</fullName>
    </submittedName>
</protein>
<name>A0A4U1BTB0_9GAMM</name>
<evidence type="ECO:0000259" key="1">
    <source>
        <dbReference type="PROSITE" id="PS50106"/>
    </source>
</evidence>
<dbReference type="Pfam" id="PF17820">
    <property type="entry name" value="PDZ_6"/>
    <property type="match status" value="1"/>
</dbReference>
<dbReference type="InterPro" id="IPR007963">
    <property type="entry name" value="Peptidase_M61_catalytic"/>
</dbReference>